<dbReference type="InterPro" id="IPR008920">
    <property type="entry name" value="TF_FadR/GntR_C"/>
</dbReference>
<gene>
    <name evidence="6" type="ORF">J2Z37_004555</name>
</gene>
<dbReference type="SMART" id="SM00345">
    <property type="entry name" value="HTH_GNTR"/>
    <property type="match status" value="1"/>
</dbReference>
<feature type="domain" description="HTH gntR-type" evidence="5">
    <location>
        <begin position="3"/>
        <end position="71"/>
    </location>
</feature>
<dbReference type="InterPro" id="IPR036388">
    <property type="entry name" value="WH-like_DNA-bd_sf"/>
</dbReference>
<dbReference type="CDD" id="cd07377">
    <property type="entry name" value="WHTH_GntR"/>
    <property type="match status" value="1"/>
</dbReference>
<evidence type="ECO:0000256" key="2">
    <source>
        <dbReference type="ARBA" id="ARBA00023125"/>
    </source>
</evidence>
<keyword evidence="4" id="KW-0175">Coiled coil</keyword>
<accession>A0ABS4GW88</accession>
<dbReference type="SMART" id="SM00895">
    <property type="entry name" value="FCD"/>
    <property type="match status" value="1"/>
</dbReference>
<dbReference type="Proteomes" id="UP001519343">
    <property type="component" value="Unassembled WGS sequence"/>
</dbReference>
<evidence type="ECO:0000313" key="6">
    <source>
        <dbReference type="EMBL" id="MBP1934535.1"/>
    </source>
</evidence>
<dbReference type="InterPro" id="IPR011711">
    <property type="entry name" value="GntR_C"/>
</dbReference>
<dbReference type="InterPro" id="IPR036390">
    <property type="entry name" value="WH_DNA-bd_sf"/>
</dbReference>
<dbReference type="Gene3D" id="1.10.10.10">
    <property type="entry name" value="Winged helix-like DNA-binding domain superfamily/Winged helix DNA-binding domain"/>
    <property type="match status" value="1"/>
</dbReference>
<dbReference type="EMBL" id="JAGGKT010000022">
    <property type="protein sequence ID" value="MBP1934535.1"/>
    <property type="molecule type" value="Genomic_DNA"/>
</dbReference>
<keyword evidence="7" id="KW-1185">Reference proteome</keyword>
<dbReference type="Pfam" id="PF00392">
    <property type="entry name" value="GntR"/>
    <property type="match status" value="1"/>
</dbReference>
<protein>
    <submittedName>
        <fullName evidence="6">GntR family transcriptional repressor for pyruvate dehydrogenase complex</fullName>
    </submittedName>
</protein>
<evidence type="ECO:0000256" key="4">
    <source>
        <dbReference type="SAM" id="Coils"/>
    </source>
</evidence>
<name>A0ABS4GW88_9BACL</name>
<evidence type="ECO:0000313" key="7">
    <source>
        <dbReference type="Proteomes" id="UP001519343"/>
    </source>
</evidence>
<dbReference type="InterPro" id="IPR000524">
    <property type="entry name" value="Tscrpt_reg_HTH_GntR"/>
</dbReference>
<dbReference type="Pfam" id="PF07729">
    <property type="entry name" value="FCD"/>
    <property type="match status" value="1"/>
</dbReference>
<reference evidence="6 7" key="1">
    <citation type="submission" date="2021-03" db="EMBL/GenBank/DDBJ databases">
        <title>Genomic Encyclopedia of Type Strains, Phase IV (KMG-IV): sequencing the most valuable type-strain genomes for metagenomic binning, comparative biology and taxonomic classification.</title>
        <authorList>
            <person name="Goeker M."/>
        </authorList>
    </citation>
    <scope>NUCLEOTIDE SEQUENCE [LARGE SCALE GENOMIC DNA]</scope>
    <source>
        <strain evidence="6 7">DSM 24738</strain>
    </source>
</reference>
<feature type="coiled-coil region" evidence="4">
    <location>
        <begin position="106"/>
        <end position="133"/>
    </location>
</feature>
<keyword evidence="2" id="KW-0238">DNA-binding</keyword>
<evidence type="ECO:0000259" key="5">
    <source>
        <dbReference type="PROSITE" id="PS50949"/>
    </source>
</evidence>
<evidence type="ECO:0000256" key="3">
    <source>
        <dbReference type="ARBA" id="ARBA00023163"/>
    </source>
</evidence>
<dbReference type="PANTHER" id="PTHR43537:SF5">
    <property type="entry name" value="UXU OPERON TRANSCRIPTIONAL REGULATOR"/>
    <property type="match status" value="1"/>
</dbReference>
<keyword evidence="1" id="KW-0805">Transcription regulation</keyword>
<keyword evidence="3" id="KW-0804">Transcription</keyword>
<dbReference type="SUPFAM" id="SSF48008">
    <property type="entry name" value="GntR ligand-binding domain-like"/>
    <property type="match status" value="1"/>
</dbReference>
<dbReference type="RefSeq" id="WP_209812517.1">
    <property type="nucleotide sequence ID" value="NZ_JAGGKT010000022.1"/>
</dbReference>
<proteinExistence type="predicted"/>
<sequence length="229" mass="25991">MKRLTYEVVYDDIRNKMKEGILKSGDQIPPVPQLAEELGVGISSVREAIRILAQQKIIKVEQGRGTYVSQNFEDQAPGDRFDFLENASLIQLSEARLVIEPELAALAAEKATREEAEEILAAAKIMSEKVKRKQDFFEEDLGFHHLISKASRNEILAEMINAFNDLLLDSRRKTVKIKGINEKAASFHVLIAEAIVQKNPLQARRLMIAHMEDVLYELKKDDRNVHLLS</sequence>
<keyword evidence="6" id="KW-0670">Pyruvate</keyword>
<evidence type="ECO:0000256" key="1">
    <source>
        <dbReference type="ARBA" id="ARBA00023015"/>
    </source>
</evidence>
<dbReference type="SUPFAM" id="SSF46785">
    <property type="entry name" value="Winged helix' DNA-binding domain"/>
    <property type="match status" value="1"/>
</dbReference>
<dbReference type="PROSITE" id="PS50949">
    <property type="entry name" value="HTH_GNTR"/>
    <property type="match status" value="1"/>
</dbReference>
<dbReference type="PANTHER" id="PTHR43537">
    <property type="entry name" value="TRANSCRIPTIONAL REGULATOR, GNTR FAMILY"/>
    <property type="match status" value="1"/>
</dbReference>
<dbReference type="Gene3D" id="1.20.120.530">
    <property type="entry name" value="GntR ligand-binding domain-like"/>
    <property type="match status" value="1"/>
</dbReference>
<organism evidence="6 7">
    <name type="scientific">Ammoniphilus resinae</name>
    <dbReference type="NCBI Taxonomy" id="861532"/>
    <lineage>
        <taxon>Bacteria</taxon>
        <taxon>Bacillati</taxon>
        <taxon>Bacillota</taxon>
        <taxon>Bacilli</taxon>
        <taxon>Bacillales</taxon>
        <taxon>Paenibacillaceae</taxon>
        <taxon>Aneurinibacillus group</taxon>
        <taxon>Ammoniphilus</taxon>
    </lineage>
</organism>
<comment type="caution">
    <text evidence="6">The sequence shown here is derived from an EMBL/GenBank/DDBJ whole genome shotgun (WGS) entry which is preliminary data.</text>
</comment>